<accession>A0AAN9QQR0</accession>
<comment type="caution">
    <text evidence="2">The sequence shown here is derived from an EMBL/GenBank/DDBJ whole genome shotgun (WGS) entry which is preliminary data.</text>
</comment>
<evidence type="ECO:0000259" key="1">
    <source>
        <dbReference type="Pfam" id="PF23080"/>
    </source>
</evidence>
<name>A0AAN9QQR0_CANGL</name>
<keyword evidence="3" id="KW-1185">Reference proteome</keyword>
<organism evidence="2 3">
    <name type="scientific">Canavalia gladiata</name>
    <name type="common">Sword bean</name>
    <name type="synonym">Dolichos gladiatus</name>
    <dbReference type="NCBI Taxonomy" id="3824"/>
    <lineage>
        <taxon>Eukaryota</taxon>
        <taxon>Viridiplantae</taxon>
        <taxon>Streptophyta</taxon>
        <taxon>Embryophyta</taxon>
        <taxon>Tracheophyta</taxon>
        <taxon>Spermatophyta</taxon>
        <taxon>Magnoliopsida</taxon>
        <taxon>eudicotyledons</taxon>
        <taxon>Gunneridae</taxon>
        <taxon>Pentapetalae</taxon>
        <taxon>rosids</taxon>
        <taxon>fabids</taxon>
        <taxon>Fabales</taxon>
        <taxon>Fabaceae</taxon>
        <taxon>Papilionoideae</taxon>
        <taxon>50 kb inversion clade</taxon>
        <taxon>NPAAA clade</taxon>
        <taxon>indigoferoid/millettioid clade</taxon>
        <taxon>Phaseoleae</taxon>
        <taxon>Canavalia</taxon>
    </lineage>
</organism>
<dbReference type="Pfam" id="PF23080">
    <property type="entry name" value="DUF7046"/>
    <property type="match status" value="1"/>
</dbReference>
<protein>
    <recommendedName>
        <fullName evidence="1">DUF7046 domain-containing protein</fullName>
    </recommendedName>
</protein>
<dbReference type="AlphaFoldDB" id="A0AAN9QQR0"/>
<proteinExistence type="predicted"/>
<sequence>MAVACETSIVGMEVNESKEIRDLSLLLLLLICTISDVLGRDVVPLKLLDNSKCIPLVSLLPSFLRRQMLAGYLDIREPATLAIKKEGYSIKCRGPNGVVITEKFSPSTTV</sequence>
<feature type="domain" description="DUF7046" evidence="1">
    <location>
        <begin position="69"/>
        <end position="110"/>
    </location>
</feature>
<dbReference type="Proteomes" id="UP001367508">
    <property type="component" value="Unassembled WGS sequence"/>
</dbReference>
<reference evidence="2 3" key="1">
    <citation type="submission" date="2024-01" db="EMBL/GenBank/DDBJ databases">
        <title>The genomes of 5 underutilized Papilionoideae crops provide insights into root nodulation and disease resistanc.</title>
        <authorList>
            <person name="Jiang F."/>
        </authorList>
    </citation>
    <scope>NUCLEOTIDE SEQUENCE [LARGE SCALE GENOMIC DNA]</scope>
    <source>
        <strain evidence="2">LVBAO_FW01</strain>
        <tissue evidence="2">Leaves</tissue>
    </source>
</reference>
<evidence type="ECO:0000313" key="2">
    <source>
        <dbReference type="EMBL" id="KAK7344357.1"/>
    </source>
</evidence>
<gene>
    <name evidence="2" type="ORF">VNO77_13875</name>
</gene>
<dbReference type="EMBL" id="JAYMYQ010000003">
    <property type="protein sequence ID" value="KAK7344357.1"/>
    <property type="molecule type" value="Genomic_DNA"/>
</dbReference>
<dbReference type="InterPro" id="IPR055474">
    <property type="entry name" value="DUF7046"/>
</dbReference>
<evidence type="ECO:0000313" key="3">
    <source>
        <dbReference type="Proteomes" id="UP001367508"/>
    </source>
</evidence>